<dbReference type="STRING" id="390270.SAMN04488005_0236"/>
<name>A0A1I6FQ44_9RHOB</name>
<proteinExistence type="predicted"/>
<sequence length="131" mass="15291">MRRMTKAERIARQKMMRYLYEENIDQTDLSLELRDKVPLAWHTLEHDLDVEEPKVKITLRLDASVAKFYRAMGTGYQARISRILGLWANMKIGEALRMEEAIYAQMKILTTQDREDEARGARIKGFGADVE</sequence>
<organism evidence="1 2">
    <name type="scientific">Yoonia tamlensis</name>
    <dbReference type="NCBI Taxonomy" id="390270"/>
    <lineage>
        <taxon>Bacteria</taxon>
        <taxon>Pseudomonadati</taxon>
        <taxon>Pseudomonadota</taxon>
        <taxon>Alphaproteobacteria</taxon>
        <taxon>Rhodobacterales</taxon>
        <taxon>Paracoccaceae</taxon>
        <taxon>Yoonia</taxon>
    </lineage>
</organism>
<evidence type="ECO:0000313" key="2">
    <source>
        <dbReference type="Proteomes" id="UP000199478"/>
    </source>
</evidence>
<dbReference type="InterPro" id="IPR025528">
    <property type="entry name" value="BrnA_antitoxin"/>
</dbReference>
<dbReference type="AlphaFoldDB" id="A0A1I6FQ44"/>
<dbReference type="EMBL" id="FOYP01000001">
    <property type="protein sequence ID" value="SFR32046.1"/>
    <property type="molecule type" value="Genomic_DNA"/>
</dbReference>
<protein>
    <submittedName>
        <fullName evidence="1">BrnA antitoxin of type II toxin-antitoxin system</fullName>
    </submittedName>
</protein>
<dbReference type="RefSeq" id="WP_242650926.1">
    <property type="nucleotide sequence ID" value="NZ_FOYP01000001.1"/>
</dbReference>
<gene>
    <name evidence="1" type="ORF">SAMN04488005_0236</name>
</gene>
<reference evidence="2" key="1">
    <citation type="submission" date="2016-10" db="EMBL/GenBank/DDBJ databases">
        <authorList>
            <person name="Varghese N."/>
            <person name="Submissions S."/>
        </authorList>
    </citation>
    <scope>NUCLEOTIDE SEQUENCE [LARGE SCALE GENOMIC DNA]</scope>
    <source>
        <strain evidence="2">DSM 26879</strain>
    </source>
</reference>
<keyword evidence="2" id="KW-1185">Reference proteome</keyword>
<accession>A0A1I6FQ44</accession>
<evidence type="ECO:0000313" key="1">
    <source>
        <dbReference type="EMBL" id="SFR32046.1"/>
    </source>
</evidence>
<dbReference type="Pfam" id="PF14384">
    <property type="entry name" value="BrnA_antitoxin"/>
    <property type="match status" value="1"/>
</dbReference>
<dbReference type="Proteomes" id="UP000199478">
    <property type="component" value="Unassembled WGS sequence"/>
</dbReference>